<keyword evidence="3" id="KW-1185">Reference proteome</keyword>
<reference evidence="2" key="2">
    <citation type="submission" date="2022-01" db="EMBL/GenBank/DDBJ databases">
        <authorList>
            <person name="Yamashiro T."/>
            <person name="Shiraishi A."/>
            <person name="Satake H."/>
            <person name="Nakayama K."/>
        </authorList>
    </citation>
    <scope>NUCLEOTIDE SEQUENCE</scope>
</reference>
<dbReference type="Proteomes" id="UP001151760">
    <property type="component" value="Unassembled WGS sequence"/>
</dbReference>
<gene>
    <name evidence="2" type="ORF">Tco_0975856</name>
</gene>
<name>A0ABQ5EFJ9_9ASTR</name>
<evidence type="ECO:0000256" key="1">
    <source>
        <dbReference type="SAM" id="MobiDB-lite"/>
    </source>
</evidence>
<feature type="region of interest" description="Disordered" evidence="1">
    <location>
        <begin position="54"/>
        <end position="171"/>
    </location>
</feature>
<dbReference type="EMBL" id="BQNB010016259">
    <property type="protein sequence ID" value="GJT49699.1"/>
    <property type="molecule type" value="Genomic_DNA"/>
</dbReference>
<proteinExistence type="predicted"/>
<feature type="compositionally biased region" description="Acidic residues" evidence="1">
    <location>
        <begin position="126"/>
        <end position="135"/>
    </location>
</feature>
<accession>A0ABQ5EFJ9</accession>
<protein>
    <submittedName>
        <fullName evidence="2">Uncharacterized protein</fullName>
    </submittedName>
</protein>
<comment type="caution">
    <text evidence="2">The sequence shown here is derived from an EMBL/GenBank/DDBJ whole genome shotgun (WGS) entry which is preliminary data.</text>
</comment>
<sequence>MSSDYHMPSWATPLMDAYEPKPEAPEDAPQSPDQALLSPAHTLVYLDYVAPSDDDLTAEDQPLLASASPTALSPDYLADSEPVKDDPEEDPEAGPIDYPSEEEEEEAPLALTLSASHVPDSVPSSEETEPFEEGETASTPPSPASPYTVVPLSQTRLRRARKTVRPQTPLPASIEARIAEYAAVPTPSSPLPSPLSPLLSPLPRTPSPPLLLPSPTRRDMITEADMPPRKRARFTALSRRFEIRESSTVAAARQPERDSDEFYMCQQDAQDDRAILRAHISTFEGERRYYHHMAMIADREAMYARQAWTHSMDCIHESQAEIRGLQAKTRVLQQQRRDDHDIWT</sequence>
<reference evidence="2" key="1">
    <citation type="journal article" date="2022" name="Int. J. Mol. Sci.">
        <title>Draft Genome of Tanacetum Coccineum: Genomic Comparison of Closely Related Tanacetum-Family Plants.</title>
        <authorList>
            <person name="Yamashiro T."/>
            <person name="Shiraishi A."/>
            <person name="Nakayama K."/>
            <person name="Satake H."/>
        </authorList>
    </citation>
    <scope>NUCLEOTIDE SEQUENCE</scope>
</reference>
<evidence type="ECO:0000313" key="2">
    <source>
        <dbReference type="EMBL" id="GJT49699.1"/>
    </source>
</evidence>
<feature type="region of interest" description="Disordered" evidence="1">
    <location>
        <begin position="1"/>
        <end position="38"/>
    </location>
</feature>
<evidence type="ECO:0000313" key="3">
    <source>
        <dbReference type="Proteomes" id="UP001151760"/>
    </source>
</evidence>
<organism evidence="2 3">
    <name type="scientific">Tanacetum coccineum</name>
    <dbReference type="NCBI Taxonomy" id="301880"/>
    <lineage>
        <taxon>Eukaryota</taxon>
        <taxon>Viridiplantae</taxon>
        <taxon>Streptophyta</taxon>
        <taxon>Embryophyta</taxon>
        <taxon>Tracheophyta</taxon>
        <taxon>Spermatophyta</taxon>
        <taxon>Magnoliopsida</taxon>
        <taxon>eudicotyledons</taxon>
        <taxon>Gunneridae</taxon>
        <taxon>Pentapetalae</taxon>
        <taxon>asterids</taxon>
        <taxon>campanulids</taxon>
        <taxon>Asterales</taxon>
        <taxon>Asteraceae</taxon>
        <taxon>Asteroideae</taxon>
        <taxon>Anthemideae</taxon>
        <taxon>Anthemidinae</taxon>
        <taxon>Tanacetum</taxon>
    </lineage>
</organism>